<evidence type="ECO:0000259" key="1">
    <source>
        <dbReference type="Pfam" id="PF07727"/>
    </source>
</evidence>
<evidence type="ECO:0000313" key="2">
    <source>
        <dbReference type="EMBL" id="GAA0147193.1"/>
    </source>
</evidence>
<dbReference type="InterPro" id="IPR013103">
    <property type="entry name" value="RVT_2"/>
</dbReference>
<gene>
    <name evidence="2" type="ORF">LIER_06952</name>
</gene>
<dbReference type="EMBL" id="BAABME010001045">
    <property type="protein sequence ID" value="GAA0147193.1"/>
    <property type="molecule type" value="Genomic_DNA"/>
</dbReference>
<proteinExistence type="predicted"/>
<keyword evidence="3" id="KW-1185">Reference proteome</keyword>
<feature type="domain" description="Reverse transcriptase Ty1/copia-type" evidence="1">
    <location>
        <begin position="104"/>
        <end position="248"/>
    </location>
</feature>
<name>A0AAV3P7P0_LITER</name>
<comment type="caution">
    <text evidence="2">The sequence shown here is derived from an EMBL/GenBank/DDBJ whole genome shotgun (WGS) entry which is preliminary data.</text>
</comment>
<keyword evidence="2" id="KW-0472">Membrane</keyword>
<keyword evidence="2" id="KW-0675">Receptor</keyword>
<sequence length="252" mass="28369">MPTIPVNVSEYDMDVVAPAPVVPSPGLANQDAYSPVPASADYAASSVVLGLLGGSLGGLLRRFRHRHFLAAVTTSTESKSFKDAINDPGWRQGMHNEIRSLEDNDTWRLEPLPPGKKDLASRWVYKVKFNYDGSVERLKARLMVFSNHQVEGIDYSDTFTPVAKLETLRAFLIVAAVNNWELHQMDVHNAFLHGDLDEEVYMRVPPGFSRGKPVEVYHLLKSLYGLKQAPRCWFSKLSTTLKKYDFIQSLYL</sequence>
<dbReference type="InterPro" id="IPR043502">
    <property type="entry name" value="DNA/RNA_pol_sf"/>
</dbReference>
<dbReference type="SUPFAM" id="SSF56672">
    <property type="entry name" value="DNA/RNA polymerases"/>
    <property type="match status" value="1"/>
</dbReference>
<dbReference type="AlphaFoldDB" id="A0AAV3P7P0"/>
<organism evidence="2 3">
    <name type="scientific">Lithospermum erythrorhizon</name>
    <name type="common">Purple gromwell</name>
    <name type="synonym">Lithospermum officinale var. erythrorhizon</name>
    <dbReference type="NCBI Taxonomy" id="34254"/>
    <lineage>
        <taxon>Eukaryota</taxon>
        <taxon>Viridiplantae</taxon>
        <taxon>Streptophyta</taxon>
        <taxon>Embryophyta</taxon>
        <taxon>Tracheophyta</taxon>
        <taxon>Spermatophyta</taxon>
        <taxon>Magnoliopsida</taxon>
        <taxon>eudicotyledons</taxon>
        <taxon>Gunneridae</taxon>
        <taxon>Pentapetalae</taxon>
        <taxon>asterids</taxon>
        <taxon>lamiids</taxon>
        <taxon>Boraginales</taxon>
        <taxon>Boraginaceae</taxon>
        <taxon>Boraginoideae</taxon>
        <taxon>Lithospermeae</taxon>
        <taxon>Lithospermum</taxon>
    </lineage>
</organism>
<protein>
    <submittedName>
        <fullName evidence="2">Transmembrane signal receptor</fullName>
    </submittedName>
</protein>
<dbReference type="Pfam" id="PF07727">
    <property type="entry name" value="RVT_2"/>
    <property type="match status" value="1"/>
</dbReference>
<dbReference type="Proteomes" id="UP001454036">
    <property type="component" value="Unassembled WGS sequence"/>
</dbReference>
<evidence type="ECO:0000313" key="3">
    <source>
        <dbReference type="Proteomes" id="UP001454036"/>
    </source>
</evidence>
<keyword evidence="2" id="KW-0812">Transmembrane</keyword>
<accession>A0AAV3P7P0</accession>
<reference evidence="2 3" key="1">
    <citation type="submission" date="2024-01" db="EMBL/GenBank/DDBJ databases">
        <title>The complete chloroplast genome sequence of Lithospermum erythrorhizon: insights into the phylogenetic relationship among Boraginaceae species and the maternal lineages of purple gromwells.</title>
        <authorList>
            <person name="Okada T."/>
            <person name="Watanabe K."/>
        </authorList>
    </citation>
    <scope>NUCLEOTIDE SEQUENCE [LARGE SCALE GENOMIC DNA]</scope>
</reference>